<feature type="transmembrane region" description="Helical" evidence="1">
    <location>
        <begin position="102"/>
        <end position="123"/>
    </location>
</feature>
<name>A0A382FPZ6_9ZZZZ</name>
<proteinExistence type="predicted"/>
<dbReference type="InterPro" id="IPR025508">
    <property type="entry name" value="DUF4395"/>
</dbReference>
<evidence type="ECO:0000259" key="2">
    <source>
        <dbReference type="Pfam" id="PF14340"/>
    </source>
</evidence>
<keyword evidence="1" id="KW-1133">Transmembrane helix</keyword>
<dbReference type="AlphaFoldDB" id="A0A382FPZ6"/>
<evidence type="ECO:0000313" key="3">
    <source>
        <dbReference type="EMBL" id="SVB64675.1"/>
    </source>
</evidence>
<evidence type="ECO:0000256" key="1">
    <source>
        <dbReference type="SAM" id="Phobius"/>
    </source>
</evidence>
<reference evidence="3" key="1">
    <citation type="submission" date="2018-05" db="EMBL/GenBank/DDBJ databases">
        <authorList>
            <person name="Lanie J.A."/>
            <person name="Ng W.-L."/>
            <person name="Kazmierczak K.M."/>
            <person name="Andrzejewski T.M."/>
            <person name="Davidsen T.M."/>
            <person name="Wayne K.J."/>
            <person name="Tettelin H."/>
            <person name="Glass J.I."/>
            <person name="Rusch D."/>
            <person name="Podicherti R."/>
            <person name="Tsui H.-C.T."/>
            <person name="Winkler M.E."/>
        </authorList>
    </citation>
    <scope>NUCLEOTIDE SEQUENCE</scope>
</reference>
<dbReference type="EMBL" id="UINC01051021">
    <property type="protein sequence ID" value="SVB64675.1"/>
    <property type="molecule type" value="Genomic_DNA"/>
</dbReference>
<dbReference type="Pfam" id="PF14340">
    <property type="entry name" value="DUF4395"/>
    <property type="match status" value="1"/>
</dbReference>
<organism evidence="3">
    <name type="scientific">marine metagenome</name>
    <dbReference type="NCBI Taxonomy" id="408172"/>
    <lineage>
        <taxon>unclassified sequences</taxon>
        <taxon>metagenomes</taxon>
        <taxon>ecological metagenomes</taxon>
    </lineage>
</organism>
<accession>A0A382FPZ6</accession>
<feature type="transmembrane region" description="Helical" evidence="1">
    <location>
        <begin position="35"/>
        <end position="55"/>
    </location>
</feature>
<keyword evidence="1" id="KW-0812">Transmembrane</keyword>
<gene>
    <name evidence="3" type="ORF">METZ01_LOCUS217529</name>
</gene>
<keyword evidence="1" id="KW-0472">Membrane</keyword>
<feature type="transmembrane region" description="Helical" evidence="1">
    <location>
        <begin position="129"/>
        <end position="156"/>
    </location>
</feature>
<feature type="domain" description="DUF4395" evidence="2">
    <location>
        <begin position="28"/>
        <end position="158"/>
    </location>
</feature>
<sequence length="172" mass="18216">MSRERVVEENRAASKTTLKEVFSFPHPVNESAARLVAGMVSVLSLTIILIEAWWLLPVLTYGFLARVLTGPTLSPVGLLATKVIAPGLKLPVKLVPGPPKRFAQTVGLAFSGTAMVLHFAFGLGTAPSAILGVLAAFAILESVFGICAGCIIFGVLMRMGLIPKDVCERCVI</sequence>
<protein>
    <recommendedName>
        <fullName evidence="2">DUF4395 domain-containing protein</fullName>
    </recommendedName>
</protein>